<keyword evidence="3 10" id="KW-0732">Signal</keyword>
<dbReference type="InterPro" id="IPR002037">
    <property type="entry name" value="Glyco_hydro_8"/>
</dbReference>
<dbReference type="Proteomes" id="UP001501671">
    <property type="component" value="Unassembled WGS sequence"/>
</dbReference>
<proteinExistence type="inferred from homology"/>
<dbReference type="PROSITE" id="PS00812">
    <property type="entry name" value="GLYCOSYL_HYDROL_F8"/>
    <property type="match status" value="1"/>
</dbReference>
<dbReference type="InterPro" id="IPR012341">
    <property type="entry name" value="6hp_glycosidase-like_sf"/>
</dbReference>
<evidence type="ECO:0000313" key="12">
    <source>
        <dbReference type="Proteomes" id="UP001501671"/>
    </source>
</evidence>
<evidence type="ECO:0000256" key="4">
    <source>
        <dbReference type="ARBA" id="ARBA00022801"/>
    </source>
</evidence>
<evidence type="ECO:0000256" key="1">
    <source>
        <dbReference type="ARBA" id="ARBA00000966"/>
    </source>
</evidence>
<protein>
    <recommendedName>
        <fullName evidence="9">Glucanase</fullName>
        <ecNumber evidence="9">3.2.1.-</ecNumber>
    </recommendedName>
</protein>
<dbReference type="NCBIfam" id="NF008305">
    <property type="entry name" value="PRK11097.1"/>
    <property type="match status" value="1"/>
</dbReference>
<accession>A0ABP8GR96</accession>
<dbReference type="Pfam" id="PF01270">
    <property type="entry name" value="Glyco_hydro_8"/>
    <property type="match status" value="1"/>
</dbReference>
<dbReference type="EC" id="3.2.1.-" evidence="9"/>
<keyword evidence="6 9" id="KW-0326">Glycosidase</keyword>
<feature type="signal peptide" evidence="10">
    <location>
        <begin position="1"/>
        <end position="37"/>
    </location>
</feature>
<feature type="chain" id="PRO_5046101711" description="Glucanase" evidence="10">
    <location>
        <begin position="38"/>
        <end position="408"/>
    </location>
</feature>
<name>A0ABP8GR96_9BURK</name>
<gene>
    <name evidence="11" type="primary">bcsZ</name>
    <name evidence="11" type="ORF">GCM10023144_14930</name>
</gene>
<evidence type="ECO:0000256" key="6">
    <source>
        <dbReference type="ARBA" id="ARBA00023295"/>
    </source>
</evidence>
<evidence type="ECO:0000256" key="5">
    <source>
        <dbReference type="ARBA" id="ARBA00023001"/>
    </source>
</evidence>
<comment type="catalytic activity">
    <reaction evidence="1">
        <text>Endohydrolysis of (1-&gt;4)-beta-D-glucosidic linkages in cellulose, lichenin and cereal beta-D-glucans.</text>
        <dbReference type="EC" id="3.2.1.4"/>
    </reaction>
</comment>
<dbReference type="InterPro" id="IPR008928">
    <property type="entry name" value="6-hairpin_glycosidase_sf"/>
</dbReference>
<keyword evidence="12" id="KW-1185">Reference proteome</keyword>
<comment type="similarity">
    <text evidence="2 9">Belongs to the glycosyl hydrolase 8 (cellulase D) family.</text>
</comment>
<dbReference type="PRINTS" id="PR00735">
    <property type="entry name" value="GLHYDRLASE8"/>
</dbReference>
<evidence type="ECO:0000313" key="11">
    <source>
        <dbReference type="EMBL" id="GAA4328781.1"/>
    </source>
</evidence>
<keyword evidence="7 9" id="KW-0119">Carbohydrate metabolism</keyword>
<feature type="active site" description="Nucleophile" evidence="8">
    <location>
        <position position="139"/>
    </location>
</feature>
<keyword evidence="4 9" id="KW-0378">Hydrolase</keyword>
<evidence type="ECO:0000256" key="2">
    <source>
        <dbReference type="ARBA" id="ARBA00009209"/>
    </source>
</evidence>
<dbReference type="PROSITE" id="PS51318">
    <property type="entry name" value="TAT"/>
    <property type="match status" value="1"/>
</dbReference>
<sequence>MSRAGLHPRLPALAVRRRLLKLCGALPLALGLGAANAAGAAACPAEDWPLYQTFLQRFVQADGRVVDFSVAQLQTTSEGQSYGMLFALVANDPATFGRLWQWSVANLAGGDVASRLPAWQWGRRPDGSWGVLDPNAASDADLWMAYALLEAARLWRRPEYAQNARTLMARIALDEVADLPGLGKMLLPGPTGFAHPDMLWRLNPSYAPIPLLRRLAQEDPQGPWQAIAANTARMIAQVSPQGYAADWVAYKSPDGATGAFVADPEKGDLGSYDAIRVYMWAGMMPPSDPLAGPLLKTLSGMVGATAPTGLPPEKVQVLSGAVSGVGPVGFSAALLPYFQRSGQTRLYEQQRQRVQTQLIAPAGPAQPPYYDYVLGLFGSGWAEQRYRFLPSGRLQSRWEKACPRATTR</sequence>
<keyword evidence="7 9" id="KW-0624">Polysaccharide degradation</keyword>
<organism evidence="11 12">
    <name type="scientific">Pigmentiphaga soli</name>
    <dbReference type="NCBI Taxonomy" id="1007095"/>
    <lineage>
        <taxon>Bacteria</taxon>
        <taxon>Pseudomonadati</taxon>
        <taxon>Pseudomonadota</taxon>
        <taxon>Betaproteobacteria</taxon>
        <taxon>Burkholderiales</taxon>
        <taxon>Alcaligenaceae</taxon>
        <taxon>Pigmentiphaga</taxon>
    </lineage>
</organism>
<evidence type="ECO:0000256" key="10">
    <source>
        <dbReference type="SAM" id="SignalP"/>
    </source>
</evidence>
<dbReference type="Gene3D" id="1.50.10.10">
    <property type="match status" value="1"/>
</dbReference>
<comment type="caution">
    <text evidence="11">The sequence shown here is derived from an EMBL/GenBank/DDBJ whole genome shotgun (WGS) entry which is preliminary data.</text>
</comment>
<evidence type="ECO:0000256" key="7">
    <source>
        <dbReference type="ARBA" id="ARBA00023326"/>
    </source>
</evidence>
<dbReference type="EMBL" id="BAABFO010000005">
    <property type="protein sequence ID" value="GAA4328781.1"/>
    <property type="molecule type" value="Genomic_DNA"/>
</dbReference>
<dbReference type="InterPro" id="IPR006311">
    <property type="entry name" value="TAT_signal"/>
</dbReference>
<dbReference type="RefSeq" id="WP_345247887.1">
    <property type="nucleotide sequence ID" value="NZ_BAABFO010000005.1"/>
</dbReference>
<evidence type="ECO:0000256" key="8">
    <source>
        <dbReference type="PROSITE-ProRule" id="PRU10058"/>
    </source>
</evidence>
<keyword evidence="5" id="KW-0136">Cellulose degradation</keyword>
<reference evidence="12" key="1">
    <citation type="journal article" date="2019" name="Int. J. Syst. Evol. Microbiol.">
        <title>The Global Catalogue of Microorganisms (GCM) 10K type strain sequencing project: providing services to taxonomists for standard genome sequencing and annotation.</title>
        <authorList>
            <consortium name="The Broad Institute Genomics Platform"/>
            <consortium name="The Broad Institute Genome Sequencing Center for Infectious Disease"/>
            <person name="Wu L."/>
            <person name="Ma J."/>
        </authorList>
    </citation>
    <scope>NUCLEOTIDE SEQUENCE [LARGE SCALE GENOMIC DNA]</scope>
    <source>
        <strain evidence="12">JCM 17666</strain>
    </source>
</reference>
<dbReference type="InterPro" id="IPR019834">
    <property type="entry name" value="Glyco_hydro_8_CS"/>
</dbReference>
<dbReference type="SUPFAM" id="SSF48208">
    <property type="entry name" value="Six-hairpin glycosidases"/>
    <property type="match status" value="1"/>
</dbReference>
<evidence type="ECO:0000256" key="3">
    <source>
        <dbReference type="ARBA" id="ARBA00022729"/>
    </source>
</evidence>
<evidence type="ECO:0000256" key="9">
    <source>
        <dbReference type="RuleBase" id="RU361167"/>
    </source>
</evidence>